<dbReference type="SUPFAM" id="SSF52743">
    <property type="entry name" value="Subtilisin-like"/>
    <property type="match status" value="1"/>
</dbReference>
<feature type="non-terminal residue" evidence="2">
    <location>
        <position position="364"/>
    </location>
</feature>
<dbReference type="EMBL" id="UINC01101943">
    <property type="protein sequence ID" value="SVC63169.1"/>
    <property type="molecule type" value="Genomic_DNA"/>
</dbReference>
<accession>A0A382NPQ1</accession>
<gene>
    <name evidence="2" type="ORF">METZ01_LOCUS316023</name>
</gene>
<proteinExistence type="predicted"/>
<evidence type="ECO:0000313" key="2">
    <source>
        <dbReference type="EMBL" id="SVC63169.1"/>
    </source>
</evidence>
<sequence length="364" mass="38062">ISGVAPDADLILSSIPNTSGTYKSDDFAADLDSARGYEAVASNNSWGLGDSTDGNANANWNITEAKSYISNNSLTNNQGLALLLESSSSSDAITASQSYITALNDFQNNGVIVFSSGNYSGESDVSVMGALPELYSDLAEAWITVGLIDFTGSSVSDASESDFTLYGNKCGTAKEYCVVVDGYQVNGAGYISGDSHIYPTGKSGSSFSAPMISGGIALLAQAFPNHTPEQLTDRLLASSNNSWFTPEGNTTFTTHGNSITHGYHSTWGQGIPDFYAALSPITSNLNPAMSLYTGSSIQSSEQVPFSTSYITTSSSFGDSVSQGLIGEVGYVYDALSGGFKYSMSTRINLANNNAPSINLSSELS</sequence>
<feature type="non-terminal residue" evidence="2">
    <location>
        <position position="1"/>
    </location>
</feature>
<dbReference type="InterPro" id="IPR036852">
    <property type="entry name" value="Peptidase_S8/S53_dom_sf"/>
</dbReference>
<evidence type="ECO:0000259" key="1">
    <source>
        <dbReference type="Pfam" id="PF00082"/>
    </source>
</evidence>
<dbReference type="AlphaFoldDB" id="A0A382NPQ1"/>
<feature type="domain" description="Peptidase S8/S53" evidence="1">
    <location>
        <begin position="1"/>
        <end position="242"/>
    </location>
</feature>
<name>A0A382NPQ1_9ZZZZ</name>
<dbReference type="GO" id="GO:0006508">
    <property type="term" value="P:proteolysis"/>
    <property type="evidence" value="ECO:0007669"/>
    <property type="project" value="InterPro"/>
</dbReference>
<dbReference type="Gene3D" id="3.40.50.200">
    <property type="entry name" value="Peptidase S8/S53 domain"/>
    <property type="match status" value="1"/>
</dbReference>
<dbReference type="Pfam" id="PF00082">
    <property type="entry name" value="Peptidase_S8"/>
    <property type="match status" value="1"/>
</dbReference>
<organism evidence="2">
    <name type="scientific">marine metagenome</name>
    <dbReference type="NCBI Taxonomy" id="408172"/>
    <lineage>
        <taxon>unclassified sequences</taxon>
        <taxon>metagenomes</taxon>
        <taxon>ecological metagenomes</taxon>
    </lineage>
</organism>
<reference evidence="2" key="1">
    <citation type="submission" date="2018-05" db="EMBL/GenBank/DDBJ databases">
        <authorList>
            <person name="Lanie J.A."/>
            <person name="Ng W.-L."/>
            <person name="Kazmierczak K.M."/>
            <person name="Andrzejewski T.M."/>
            <person name="Davidsen T.M."/>
            <person name="Wayne K.J."/>
            <person name="Tettelin H."/>
            <person name="Glass J.I."/>
            <person name="Rusch D."/>
            <person name="Podicherti R."/>
            <person name="Tsui H.-C.T."/>
            <person name="Winkler M.E."/>
        </authorList>
    </citation>
    <scope>NUCLEOTIDE SEQUENCE</scope>
</reference>
<dbReference type="InterPro" id="IPR000209">
    <property type="entry name" value="Peptidase_S8/S53_dom"/>
</dbReference>
<protein>
    <recommendedName>
        <fullName evidence="1">Peptidase S8/S53 domain-containing protein</fullName>
    </recommendedName>
</protein>
<dbReference type="GO" id="GO:0004252">
    <property type="term" value="F:serine-type endopeptidase activity"/>
    <property type="evidence" value="ECO:0007669"/>
    <property type="project" value="InterPro"/>
</dbReference>